<feature type="transmembrane region" description="Helical" evidence="1">
    <location>
        <begin position="56"/>
        <end position="74"/>
    </location>
</feature>
<evidence type="ECO:0000313" key="2">
    <source>
        <dbReference type="EMBL" id="RKH64856.1"/>
    </source>
</evidence>
<evidence type="ECO:0000313" key="3">
    <source>
        <dbReference type="Proteomes" id="UP000282656"/>
    </source>
</evidence>
<proteinExistence type="predicted"/>
<dbReference type="OrthoDB" id="5508149at2"/>
<accession>A0A3A8Q8B4</accession>
<gene>
    <name evidence="2" type="ORF">D7X96_24815</name>
</gene>
<protein>
    <submittedName>
        <fullName evidence="2">Uncharacterized protein</fullName>
    </submittedName>
</protein>
<keyword evidence="3" id="KW-1185">Reference proteome</keyword>
<dbReference type="EMBL" id="RAWM01000078">
    <property type="protein sequence ID" value="RKH64856.1"/>
    <property type="molecule type" value="Genomic_DNA"/>
</dbReference>
<dbReference type="RefSeq" id="WP_120550109.1">
    <property type="nucleotide sequence ID" value="NZ_RAWM01000078.1"/>
</dbReference>
<sequence>MMLFAPKVFPKLSTLSHAGRSMYVWVFYTFPLAFTLLLVPGLFLQVMGISPGAADGNLFFMRMAGGLLVSMSFMSHQAAVLNMRQFFVWAVMGRTFITLVLIVCTVMGLCEPIIMFFGCIDFSGGMWTLMGIRRDEAEEQAQALGAQVIAQPSP</sequence>
<dbReference type="Proteomes" id="UP000282656">
    <property type="component" value="Unassembled WGS sequence"/>
</dbReference>
<dbReference type="AlphaFoldDB" id="A0A3A8Q8B4"/>
<feature type="transmembrane region" description="Helical" evidence="1">
    <location>
        <begin position="21"/>
        <end position="44"/>
    </location>
</feature>
<keyword evidence="1" id="KW-1133">Transmembrane helix</keyword>
<reference evidence="3" key="1">
    <citation type="submission" date="2018-09" db="EMBL/GenBank/DDBJ databases">
        <authorList>
            <person name="Livingstone P.G."/>
            <person name="Whitworth D.E."/>
        </authorList>
    </citation>
    <scope>NUCLEOTIDE SEQUENCE [LARGE SCALE GENOMIC DNA]</scope>
    <source>
        <strain evidence="3">AB047A</strain>
    </source>
</reference>
<keyword evidence="1" id="KW-0812">Transmembrane</keyword>
<evidence type="ECO:0000256" key="1">
    <source>
        <dbReference type="SAM" id="Phobius"/>
    </source>
</evidence>
<feature type="transmembrane region" description="Helical" evidence="1">
    <location>
        <begin position="114"/>
        <end position="132"/>
    </location>
</feature>
<comment type="caution">
    <text evidence="2">The sequence shown here is derived from an EMBL/GenBank/DDBJ whole genome shotgun (WGS) entry which is preliminary data.</text>
</comment>
<keyword evidence="1" id="KW-0472">Membrane</keyword>
<feature type="transmembrane region" description="Helical" evidence="1">
    <location>
        <begin position="86"/>
        <end position="108"/>
    </location>
</feature>
<name>A0A3A8Q8B4_9BACT</name>
<organism evidence="2 3">
    <name type="scientific">Corallococcus interemptor</name>
    <dbReference type="NCBI Taxonomy" id="2316720"/>
    <lineage>
        <taxon>Bacteria</taxon>
        <taxon>Pseudomonadati</taxon>
        <taxon>Myxococcota</taxon>
        <taxon>Myxococcia</taxon>
        <taxon>Myxococcales</taxon>
        <taxon>Cystobacterineae</taxon>
        <taxon>Myxococcaceae</taxon>
        <taxon>Corallococcus</taxon>
    </lineage>
</organism>